<keyword evidence="5" id="KW-0808">Transferase</keyword>
<feature type="binding site" evidence="1">
    <location>
        <position position="54"/>
    </location>
    <ligand>
        <name>ATP</name>
        <dbReference type="ChEBI" id="CHEBI:30616"/>
    </ligand>
</feature>
<feature type="domain" description="Protein kinase" evidence="4">
    <location>
        <begin position="27"/>
        <end position="273"/>
    </location>
</feature>
<evidence type="ECO:0000256" key="2">
    <source>
        <dbReference type="SAM" id="MobiDB-lite"/>
    </source>
</evidence>
<comment type="caution">
    <text evidence="5">The sequence shown here is derived from an EMBL/GenBank/DDBJ whole genome shotgun (WGS) entry which is preliminary data.</text>
</comment>
<keyword evidence="6" id="KW-1185">Reference proteome</keyword>
<gene>
    <name evidence="5" type="ORF">ACFSUL_11290</name>
</gene>
<feature type="transmembrane region" description="Helical" evidence="3">
    <location>
        <begin position="316"/>
        <end position="336"/>
    </location>
</feature>
<proteinExistence type="predicted"/>
<dbReference type="InterPro" id="IPR011009">
    <property type="entry name" value="Kinase-like_dom_sf"/>
</dbReference>
<dbReference type="InterPro" id="IPR000719">
    <property type="entry name" value="Prot_kinase_dom"/>
</dbReference>
<dbReference type="InterPro" id="IPR017441">
    <property type="entry name" value="Protein_kinase_ATP_BS"/>
</dbReference>
<evidence type="ECO:0000313" key="5">
    <source>
        <dbReference type="EMBL" id="MFD2681330.1"/>
    </source>
</evidence>
<dbReference type="PROSITE" id="PS50011">
    <property type="entry name" value="PROTEIN_KINASE_DOM"/>
    <property type="match status" value="1"/>
</dbReference>
<feature type="compositionally biased region" description="Polar residues" evidence="2">
    <location>
        <begin position="268"/>
        <end position="308"/>
    </location>
</feature>
<dbReference type="PANTHER" id="PTHR44167">
    <property type="entry name" value="OVARIAN-SPECIFIC SERINE/THREONINE-PROTEIN KINASE LOK-RELATED"/>
    <property type="match status" value="1"/>
</dbReference>
<dbReference type="SUPFAM" id="SSF56112">
    <property type="entry name" value="Protein kinase-like (PK-like)"/>
    <property type="match status" value="1"/>
</dbReference>
<protein>
    <submittedName>
        <fullName evidence="5">Protein kinase family protein</fullName>
    </submittedName>
</protein>
<keyword evidence="3" id="KW-0472">Membrane</keyword>
<organism evidence="5 6">
    <name type="scientific">Bacillus seohaeanensis</name>
    <dbReference type="NCBI Taxonomy" id="284580"/>
    <lineage>
        <taxon>Bacteria</taxon>
        <taxon>Bacillati</taxon>
        <taxon>Bacillota</taxon>
        <taxon>Bacilli</taxon>
        <taxon>Bacillales</taxon>
        <taxon>Bacillaceae</taxon>
        <taxon>Bacillus</taxon>
    </lineage>
</organism>
<dbReference type="Proteomes" id="UP001597506">
    <property type="component" value="Unassembled WGS sequence"/>
</dbReference>
<keyword evidence="1" id="KW-0067">ATP-binding</keyword>
<keyword evidence="1" id="KW-0547">Nucleotide-binding</keyword>
<evidence type="ECO:0000256" key="3">
    <source>
        <dbReference type="SAM" id="Phobius"/>
    </source>
</evidence>
<dbReference type="GO" id="GO:0016301">
    <property type="term" value="F:kinase activity"/>
    <property type="evidence" value="ECO:0007669"/>
    <property type="project" value="UniProtKB-KW"/>
</dbReference>
<dbReference type="RefSeq" id="WP_377935525.1">
    <property type="nucleotide sequence ID" value="NZ_JBHUMF010000029.1"/>
</dbReference>
<feature type="region of interest" description="Disordered" evidence="2">
    <location>
        <begin position="267"/>
        <end position="310"/>
    </location>
</feature>
<evidence type="ECO:0000259" key="4">
    <source>
        <dbReference type="PROSITE" id="PS50011"/>
    </source>
</evidence>
<sequence>MMNNTLKKQFNFPVGTVIQGKWYKKQYTIVKELGFGANGIVYLVQGASGYRALKLSDNNVSITSEVNVLKSFSKVQGAPLGPRLIDVDDWEVRGKKIHFYVMEYIQGSDLLTFVQNKGVSWTGVLMAQLLSDLERIHQEGWVFGDLKPENLIVTGPPYRIRCIDVGGTTIKGRAIKEFTEFFDRGYWLGGSRKAEPSYDLFAVGMIFINLSYPRRFTKKDQGGITQLKQAINQKQNLQKFQPTIEIALKGKFQTASEMRDSLLDGLSTGRSYNSSTNRKTSQQSSKQARPPSSKNRNNKQNTSRYQNNRQKKTSHFLETVLVVCIVSLLYALYIYGELM</sequence>
<evidence type="ECO:0000256" key="1">
    <source>
        <dbReference type="PROSITE-ProRule" id="PRU10141"/>
    </source>
</evidence>
<reference evidence="6" key="1">
    <citation type="journal article" date="2019" name="Int. J. Syst. Evol. Microbiol.">
        <title>The Global Catalogue of Microorganisms (GCM) 10K type strain sequencing project: providing services to taxonomists for standard genome sequencing and annotation.</title>
        <authorList>
            <consortium name="The Broad Institute Genomics Platform"/>
            <consortium name="The Broad Institute Genome Sequencing Center for Infectious Disease"/>
            <person name="Wu L."/>
            <person name="Ma J."/>
        </authorList>
    </citation>
    <scope>NUCLEOTIDE SEQUENCE [LARGE SCALE GENOMIC DNA]</scope>
    <source>
        <strain evidence="6">KCTC 3913</strain>
    </source>
</reference>
<keyword evidence="3" id="KW-1133">Transmembrane helix</keyword>
<dbReference type="Gene3D" id="1.10.510.10">
    <property type="entry name" value="Transferase(Phosphotransferase) domain 1"/>
    <property type="match status" value="1"/>
</dbReference>
<dbReference type="EMBL" id="JBHUMF010000029">
    <property type="protein sequence ID" value="MFD2681330.1"/>
    <property type="molecule type" value="Genomic_DNA"/>
</dbReference>
<accession>A0ABW5RSC9</accession>
<dbReference type="SMART" id="SM00220">
    <property type="entry name" value="S_TKc"/>
    <property type="match status" value="1"/>
</dbReference>
<dbReference type="Pfam" id="PF00069">
    <property type="entry name" value="Pkinase"/>
    <property type="match status" value="1"/>
</dbReference>
<keyword evidence="5" id="KW-0418">Kinase</keyword>
<dbReference type="PROSITE" id="PS00107">
    <property type="entry name" value="PROTEIN_KINASE_ATP"/>
    <property type="match status" value="1"/>
</dbReference>
<dbReference type="PANTHER" id="PTHR44167:SF31">
    <property type="entry name" value="PROTEIN CBG02007"/>
    <property type="match status" value="1"/>
</dbReference>
<name>A0ABW5RSC9_9BACI</name>
<keyword evidence="3" id="KW-0812">Transmembrane</keyword>
<evidence type="ECO:0000313" key="6">
    <source>
        <dbReference type="Proteomes" id="UP001597506"/>
    </source>
</evidence>